<name>A0ABS5T768_9GAMM</name>
<keyword evidence="3" id="KW-1185">Reference proteome</keyword>
<gene>
    <name evidence="2" type="ORF">HGT73_11365</name>
</gene>
<proteinExistence type="predicted"/>
<evidence type="ECO:0000313" key="3">
    <source>
        <dbReference type="Proteomes" id="UP000786875"/>
    </source>
</evidence>
<dbReference type="Proteomes" id="UP000786875">
    <property type="component" value="Unassembled WGS sequence"/>
</dbReference>
<protein>
    <submittedName>
        <fullName evidence="2">Uncharacterized protein</fullName>
    </submittedName>
</protein>
<feature type="chain" id="PRO_5047251903" evidence="1">
    <location>
        <begin position="25"/>
        <end position="148"/>
    </location>
</feature>
<evidence type="ECO:0000256" key="1">
    <source>
        <dbReference type="SAM" id="SignalP"/>
    </source>
</evidence>
<keyword evidence="1" id="KW-0732">Signal</keyword>
<accession>A0ABS5T768</accession>
<feature type="signal peptide" evidence="1">
    <location>
        <begin position="1"/>
        <end position="24"/>
    </location>
</feature>
<dbReference type="EMBL" id="JABBFO010000011">
    <property type="protein sequence ID" value="MBT0727962.1"/>
    <property type="molecule type" value="Genomic_DNA"/>
</dbReference>
<sequence>MMNLLKKIIVGTTLSLSLSTLCSASDYIFNVQGRSDIEQEISVAKILPFYQYLHGAIEIQWANPELLSSVNKLALLLEKEGVRKQDIVRNFSQSMAYKNHTRDSITLVLKTSKTSTHCAPYNLRTPFKVMGEESCAINDNLDAMKIRR</sequence>
<organism evidence="2 3">
    <name type="scientific">Rosenbergiella australiborealis</name>
    <dbReference type="NCBI Taxonomy" id="1544696"/>
    <lineage>
        <taxon>Bacteria</taxon>
        <taxon>Pseudomonadati</taxon>
        <taxon>Pseudomonadota</taxon>
        <taxon>Gammaproteobacteria</taxon>
        <taxon>Enterobacterales</taxon>
        <taxon>Erwiniaceae</taxon>
        <taxon>Rosenbergiella</taxon>
    </lineage>
</organism>
<reference evidence="2 3" key="1">
    <citation type="submission" date="2020-04" db="EMBL/GenBank/DDBJ databases">
        <title>Genome sequencing of Rosenbergiella species.</title>
        <authorList>
            <person name="Alvarez-Perez S."/>
            <person name="Lievens B."/>
        </authorList>
    </citation>
    <scope>NUCLEOTIDE SEQUENCE [LARGE SCALE GENOMIC DNA]</scope>
    <source>
        <strain evidence="2 3">CdVSA20.1</strain>
    </source>
</reference>
<comment type="caution">
    <text evidence="2">The sequence shown here is derived from an EMBL/GenBank/DDBJ whole genome shotgun (WGS) entry which is preliminary data.</text>
</comment>
<evidence type="ECO:0000313" key="2">
    <source>
        <dbReference type="EMBL" id="MBT0727962.1"/>
    </source>
</evidence>
<dbReference type="RefSeq" id="WP_214215080.1">
    <property type="nucleotide sequence ID" value="NZ_JABBFO010000011.1"/>
</dbReference>